<feature type="transmembrane region" description="Helical" evidence="1">
    <location>
        <begin position="21"/>
        <end position="41"/>
    </location>
</feature>
<dbReference type="STRING" id="1354304.XPG1_1799"/>
<dbReference type="EMBL" id="FO704551">
    <property type="protein sequence ID" value="CDG21454.1"/>
    <property type="molecule type" value="Genomic_DNA"/>
</dbReference>
<keyword evidence="1" id="KW-0472">Membrane</keyword>
<protein>
    <submittedName>
        <fullName evidence="2">Uncharacterized protein</fullName>
    </submittedName>
</protein>
<accession>A0A068R344</accession>
<keyword evidence="1" id="KW-1133">Transmembrane helix</keyword>
<organism evidence="2 3">
    <name type="scientific">Xenorhabdus poinarii G6</name>
    <dbReference type="NCBI Taxonomy" id="1354304"/>
    <lineage>
        <taxon>Bacteria</taxon>
        <taxon>Pseudomonadati</taxon>
        <taxon>Pseudomonadota</taxon>
        <taxon>Gammaproteobacteria</taxon>
        <taxon>Enterobacterales</taxon>
        <taxon>Morganellaceae</taxon>
        <taxon>Xenorhabdus</taxon>
    </lineage>
</organism>
<dbReference type="AlphaFoldDB" id="A0A068R344"/>
<sequence>MQPTLIIQVVLRISRYYDVDYNVTLLMQTFNTLILIAIYYFHHDVSVIFTHNRITFYPLW</sequence>
<gene>
    <name evidence="2" type="ORF">XPG1_1799</name>
</gene>
<keyword evidence="3" id="KW-1185">Reference proteome</keyword>
<reference evidence="2 3" key="1">
    <citation type="submission" date="2013-07" db="EMBL/GenBank/DDBJ databases">
        <authorList>
            <person name="Genoscope - CEA"/>
        </authorList>
    </citation>
    <scope>NUCLEOTIDE SEQUENCE [LARGE SCALE GENOMIC DNA]</scope>
    <source>
        <strain evidence="2 3">G6</strain>
    </source>
</reference>
<evidence type="ECO:0000256" key="1">
    <source>
        <dbReference type="SAM" id="Phobius"/>
    </source>
</evidence>
<evidence type="ECO:0000313" key="3">
    <source>
        <dbReference type="Proteomes" id="UP000032735"/>
    </source>
</evidence>
<dbReference type="Proteomes" id="UP000032735">
    <property type="component" value="Chromosome"/>
</dbReference>
<dbReference type="KEGG" id="xpo:XPG1_1799"/>
<dbReference type="HOGENOM" id="CLU_2940889_0_0_6"/>
<evidence type="ECO:0000313" key="2">
    <source>
        <dbReference type="EMBL" id="CDG21454.1"/>
    </source>
</evidence>
<proteinExistence type="predicted"/>
<keyword evidence="1" id="KW-0812">Transmembrane</keyword>
<name>A0A068R344_9GAMM</name>